<protein>
    <recommendedName>
        <fullName evidence="2">TauD/TfdA-like domain-containing protein</fullName>
    </recommendedName>
</protein>
<evidence type="ECO:0000313" key="4">
    <source>
        <dbReference type="Proteomes" id="UP001175000"/>
    </source>
</evidence>
<evidence type="ECO:0000259" key="2">
    <source>
        <dbReference type="Pfam" id="PF02668"/>
    </source>
</evidence>
<keyword evidence="4" id="KW-1185">Reference proteome</keyword>
<name>A0AA39WR37_9PEZI</name>
<reference evidence="3" key="1">
    <citation type="submission" date="2023-06" db="EMBL/GenBank/DDBJ databases">
        <title>Genome-scale phylogeny and comparative genomics of the fungal order Sordariales.</title>
        <authorList>
            <consortium name="Lawrence Berkeley National Laboratory"/>
            <person name="Hensen N."/>
            <person name="Bonometti L."/>
            <person name="Westerberg I."/>
            <person name="Brannstrom I.O."/>
            <person name="Guillou S."/>
            <person name="Cros-Aarteil S."/>
            <person name="Calhoun S."/>
            <person name="Haridas S."/>
            <person name="Kuo A."/>
            <person name="Mondo S."/>
            <person name="Pangilinan J."/>
            <person name="Riley R."/>
            <person name="Labutti K."/>
            <person name="Andreopoulos B."/>
            <person name="Lipzen A."/>
            <person name="Chen C."/>
            <person name="Yanf M."/>
            <person name="Daum C."/>
            <person name="Ng V."/>
            <person name="Clum A."/>
            <person name="Steindorff A."/>
            <person name="Ohm R."/>
            <person name="Martin F."/>
            <person name="Silar P."/>
            <person name="Natvig D."/>
            <person name="Lalanne C."/>
            <person name="Gautier V."/>
            <person name="Ament-Velasquez S.L."/>
            <person name="Kruys A."/>
            <person name="Hutchinson M.I."/>
            <person name="Powell A.J."/>
            <person name="Barry K."/>
            <person name="Miller A.N."/>
            <person name="Grigoriev I.V."/>
            <person name="Debuchy R."/>
            <person name="Gladieux P."/>
            <person name="Thoren M.H."/>
            <person name="Johannesson H."/>
        </authorList>
    </citation>
    <scope>NUCLEOTIDE SEQUENCE</scope>
    <source>
        <strain evidence="3">CBS 606.72</strain>
    </source>
</reference>
<dbReference type="GO" id="GO:0016491">
    <property type="term" value="F:oxidoreductase activity"/>
    <property type="evidence" value="ECO:0007669"/>
    <property type="project" value="UniProtKB-KW"/>
</dbReference>
<evidence type="ECO:0000256" key="1">
    <source>
        <dbReference type="ARBA" id="ARBA00023002"/>
    </source>
</evidence>
<dbReference type="EMBL" id="JAULSU010000004">
    <property type="protein sequence ID" value="KAK0620050.1"/>
    <property type="molecule type" value="Genomic_DNA"/>
</dbReference>
<dbReference type="PANTHER" id="PTHR10696">
    <property type="entry name" value="GAMMA-BUTYROBETAINE HYDROXYLASE-RELATED"/>
    <property type="match status" value="1"/>
</dbReference>
<dbReference type="Proteomes" id="UP001175000">
    <property type="component" value="Unassembled WGS sequence"/>
</dbReference>
<organism evidence="3 4">
    <name type="scientific">Immersiella caudata</name>
    <dbReference type="NCBI Taxonomy" id="314043"/>
    <lineage>
        <taxon>Eukaryota</taxon>
        <taxon>Fungi</taxon>
        <taxon>Dikarya</taxon>
        <taxon>Ascomycota</taxon>
        <taxon>Pezizomycotina</taxon>
        <taxon>Sordariomycetes</taxon>
        <taxon>Sordariomycetidae</taxon>
        <taxon>Sordariales</taxon>
        <taxon>Lasiosphaeriaceae</taxon>
        <taxon>Immersiella</taxon>
    </lineage>
</organism>
<dbReference type="InterPro" id="IPR050411">
    <property type="entry name" value="AlphaKG_dependent_hydroxylases"/>
</dbReference>
<proteinExistence type="predicted"/>
<accession>A0AA39WR37</accession>
<sequence>MSAKILRQVPYTPSVTFPPPYPEGTPFPLSLRPAANSSLVDITAEIRDLAASGKIRTLLDRHGTIYFQGLGLRDAHEFSEFVHAFRWKVREDIGNLVRRTVLAKKPVHPHNEFGLSPHHPAHPEFINEAEVKGIKYQLFHPHGSRHQTSSAGTTVLQAYGKHVLDSDDAEIARQKIEKEIRRLRTATWRWGEPIRGESFGGLACFPTSAVRNHPRTREPAFFNNAVSRFLNALDNKTLLPPHINEEGQYQPPVFRRFARSTGYLDTAVNYIYRAKSLVKWKESDVIVLDISNLSVQHAREPWTGNRKLLASLWDDE</sequence>
<dbReference type="PANTHER" id="PTHR10696:SF21">
    <property type="entry name" value="TAUD_TFDA-LIKE DOMAIN-CONTAINING PROTEIN"/>
    <property type="match status" value="1"/>
</dbReference>
<dbReference type="SUPFAM" id="SSF51197">
    <property type="entry name" value="Clavaminate synthase-like"/>
    <property type="match status" value="1"/>
</dbReference>
<dbReference type="InterPro" id="IPR003819">
    <property type="entry name" value="TauD/TfdA-like"/>
</dbReference>
<dbReference type="Pfam" id="PF02668">
    <property type="entry name" value="TauD"/>
    <property type="match status" value="1"/>
</dbReference>
<dbReference type="AlphaFoldDB" id="A0AA39WR37"/>
<comment type="caution">
    <text evidence="3">The sequence shown here is derived from an EMBL/GenBank/DDBJ whole genome shotgun (WGS) entry which is preliminary data.</text>
</comment>
<evidence type="ECO:0000313" key="3">
    <source>
        <dbReference type="EMBL" id="KAK0620050.1"/>
    </source>
</evidence>
<keyword evidence="1" id="KW-0560">Oxidoreductase</keyword>
<gene>
    <name evidence="3" type="ORF">B0T14DRAFT_537644</name>
</gene>
<dbReference type="InterPro" id="IPR042098">
    <property type="entry name" value="TauD-like_sf"/>
</dbReference>
<feature type="domain" description="TauD/TfdA-like" evidence="2">
    <location>
        <begin position="51"/>
        <end position="309"/>
    </location>
</feature>
<dbReference type="Gene3D" id="3.60.130.10">
    <property type="entry name" value="Clavaminate synthase-like"/>
    <property type="match status" value="2"/>
</dbReference>